<dbReference type="EMBL" id="CP036274">
    <property type="protein sequence ID" value="QDU28310.1"/>
    <property type="molecule type" value="Genomic_DNA"/>
</dbReference>
<evidence type="ECO:0000259" key="8">
    <source>
        <dbReference type="Pfam" id="PF02897"/>
    </source>
</evidence>
<dbReference type="InterPro" id="IPR029058">
    <property type="entry name" value="AB_hydrolase_fold"/>
</dbReference>
<accession>A0A517YDK4</accession>
<dbReference type="SUPFAM" id="SSF53474">
    <property type="entry name" value="alpha/beta-Hydrolases"/>
    <property type="match status" value="1"/>
</dbReference>
<dbReference type="InterPro" id="IPR001375">
    <property type="entry name" value="Peptidase_S9_cat"/>
</dbReference>
<dbReference type="KEGG" id="aagg:ETAA8_34100"/>
<evidence type="ECO:0000313" key="9">
    <source>
        <dbReference type="EMBL" id="QDU28310.1"/>
    </source>
</evidence>
<keyword evidence="5" id="KW-0720">Serine protease</keyword>
<dbReference type="Pfam" id="PF00326">
    <property type="entry name" value="Peptidase_S9"/>
    <property type="match status" value="1"/>
</dbReference>
<sequence length="734" mass="80056" precursor="true">MSALPLLMRLVLVVACFHSLTYSFAMAEPPPVAPVKTVVDTYHGTTITDHYRYFEDFKNSAVQAWVKQQAEYTERSLEALPGRAALLARIQELDAGIPYTLSGLTRVPSGELFYFKQLAGENVAKLYVRESQRGTERLLIDPEKFPPPAGGGHVTLGFYRVSPDASQLLYGFAASGSEQTTLKIFDRRTGQDLPESIDRIEAEYALPYWLPDGKSFVYSRRRQIGTDAPAADGYKFTQAFQHKLESNPNQDSLVFANGAPGSPPMAEMDFPAVIAPLGSAWAIGQIKHGDETDITLYVTRQESLGSPAPRWTKVCDRTDLVTEFAVHGDDIYLLTAHDAPRFKVVRTSLTHPDFATAEEVVPPSEQVVDSLAVAKDALYVGVLVGVPNKILRVPYASPANAELIELPQDEPAAHITAARADLPGIFLSTRSWTRAGKLYEYEPATGKLTDTALLPTGKFDAPDWLTSTEVMVTSHDAVKVPLSIIHRRDIKLNGLNPTLLSGYGAYGFTASMRFKPTDLAWLERGGVLAVAHVRGGGAFGKEWHHAGRKLTKPNTWKDFIACAEYLVRTGYTSSAKLAGEGGSAGGILIGRSITERPDLFAAAHISVGCTDMLRFETTMNGPPNVPEFGTTTKADEFQGLLAMSTLHHIGDGVKYPAVLLTHGANDPRVEPWISAKTTARLQAASASGKPVLFRVDYHAGHGIGSTRTQQQAEDADISSFLLWQFGDPAFQPRR</sequence>
<evidence type="ECO:0000259" key="7">
    <source>
        <dbReference type="Pfam" id="PF00326"/>
    </source>
</evidence>
<dbReference type="PANTHER" id="PTHR42881:SF2">
    <property type="entry name" value="PROLYL ENDOPEPTIDASE"/>
    <property type="match status" value="1"/>
</dbReference>
<protein>
    <recommendedName>
        <fullName evidence="2">prolyl oligopeptidase</fullName>
        <ecNumber evidence="2">3.4.21.26</ecNumber>
    </recommendedName>
</protein>
<evidence type="ECO:0000256" key="5">
    <source>
        <dbReference type="ARBA" id="ARBA00022825"/>
    </source>
</evidence>
<dbReference type="EC" id="3.4.21.26" evidence="2"/>
<dbReference type="AlphaFoldDB" id="A0A517YDK4"/>
<keyword evidence="4 9" id="KW-0378">Hydrolase</keyword>
<dbReference type="InterPro" id="IPR051167">
    <property type="entry name" value="Prolyl_oligopep/macrocyclase"/>
</dbReference>
<evidence type="ECO:0000313" key="10">
    <source>
        <dbReference type="Proteomes" id="UP000315017"/>
    </source>
</evidence>
<feature type="domain" description="Peptidase S9 prolyl oligopeptidase catalytic" evidence="7">
    <location>
        <begin position="514"/>
        <end position="726"/>
    </location>
</feature>
<proteinExistence type="predicted"/>
<keyword evidence="10" id="KW-1185">Reference proteome</keyword>
<dbReference type="Proteomes" id="UP000315017">
    <property type="component" value="Chromosome"/>
</dbReference>
<feature type="chain" id="PRO_5021748726" description="prolyl oligopeptidase" evidence="6">
    <location>
        <begin position="28"/>
        <end position="734"/>
    </location>
</feature>
<keyword evidence="6" id="KW-0732">Signal</keyword>
<name>A0A517YDK4_9BACT</name>
<gene>
    <name evidence="9" type="primary">f1pep1</name>
    <name evidence="9" type="ORF">ETAA8_34100</name>
</gene>
<evidence type="ECO:0000256" key="6">
    <source>
        <dbReference type="SAM" id="SignalP"/>
    </source>
</evidence>
<dbReference type="GO" id="GO:0004252">
    <property type="term" value="F:serine-type endopeptidase activity"/>
    <property type="evidence" value="ECO:0007669"/>
    <property type="project" value="UniProtKB-EC"/>
</dbReference>
<keyword evidence="3" id="KW-0645">Protease</keyword>
<dbReference type="Pfam" id="PF02897">
    <property type="entry name" value="Peptidase_S9_N"/>
    <property type="match status" value="1"/>
</dbReference>
<dbReference type="Gene3D" id="2.130.10.120">
    <property type="entry name" value="Prolyl oligopeptidase, N-terminal domain"/>
    <property type="match status" value="1"/>
</dbReference>
<dbReference type="Gene3D" id="3.40.50.1820">
    <property type="entry name" value="alpha/beta hydrolase"/>
    <property type="match status" value="1"/>
</dbReference>
<organism evidence="9 10">
    <name type="scientific">Anatilimnocola aggregata</name>
    <dbReference type="NCBI Taxonomy" id="2528021"/>
    <lineage>
        <taxon>Bacteria</taxon>
        <taxon>Pseudomonadati</taxon>
        <taxon>Planctomycetota</taxon>
        <taxon>Planctomycetia</taxon>
        <taxon>Pirellulales</taxon>
        <taxon>Pirellulaceae</taxon>
        <taxon>Anatilimnocola</taxon>
    </lineage>
</organism>
<dbReference type="InterPro" id="IPR023302">
    <property type="entry name" value="Pept_S9A_N"/>
</dbReference>
<evidence type="ECO:0000256" key="3">
    <source>
        <dbReference type="ARBA" id="ARBA00022670"/>
    </source>
</evidence>
<dbReference type="SUPFAM" id="SSF50993">
    <property type="entry name" value="Peptidase/esterase 'gauge' domain"/>
    <property type="match status" value="1"/>
</dbReference>
<dbReference type="PRINTS" id="PR00862">
    <property type="entry name" value="PROLIGOPTASE"/>
</dbReference>
<dbReference type="GO" id="GO:0070012">
    <property type="term" value="F:oligopeptidase activity"/>
    <property type="evidence" value="ECO:0007669"/>
    <property type="project" value="TreeGrafter"/>
</dbReference>
<dbReference type="RefSeq" id="WP_145090375.1">
    <property type="nucleotide sequence ID" value="NZ_CP036274.1"/>
</dbReference>
<evidence type="ECO:0000256" key="4">
    <source>
        <dbReference type="ARBA" id="ARBA00022801"/>
    </source>
</evidence>
<evidence type="ECO:0000256" key="2">
    <source>
        <dbReference type="ARBA" id="ARBA00011897"/>
    </source>
</evidence>
<evidence type="ECO:0000256" key="1">
    <source>
        <dbReference type="ARBA" id="ARBA00001070"/>
    </source>
</evidence>
<dbReference type="OrthoDB" id="9801421at2"/>
<feature type="domain" description="Peptidase S9A N-terminal" evidence="8">
    <location>
        <begin position="30"/>
        <end position="449"/>
    </location>
</feature>
<dbReference type="GO" id="GO:0005829">
    <property type="term" value="C:cytosol"/>
    <property type="evidence" value="ECO:0007669"/>
    <property type="project" value="TreeGrafter"/>
</dbReference>
<dbReference type="PANTHER" id="PTHR42881">
    <property type="entry name" value="PROLYL ENDOPEPTIDASE"/>
    <property type="match status" value="1"/>
</dbReference>
<comment type="catalytic activity">
    <reaction evidence="1">
        <text>Hydrolysis of Pro-|-Xaa &gt;&gt; Ala-|-Xaa in oligopeptides.</text>
        <dbReference type="EC" id="3.4.21.26"/>
    </reaction>
</comment>
<dbReference type="GO" id="GO:0006508">
    <property type="term" value="P:proteolysis"/>
    <property type="evidence" value="ECO:0007669"/>
    <property type="project" value="UniProtKB-KW"/>
</dbReference>
<dbReference type="InterPro" id="IPR002470">
    <property type="entry name" value="Peptidase_S9A"/>
</dbReference>
<feature type="signal peptide" evidence="6">
    <location>
        <begin position="1"/>
        <end position="27"/>
    </location>
</feature>
<reference evidence="9 10" key="1">
    <citation type="submission" date="2019-02" db="EMBL/GenBank/DDBJ databases">
        <title>Deep-cultivation of Planctomycetes and their phenomic and genomic characterization uncovers novel biology.</title>
        <authorList>
            <person name="Wiegand S."/>
            <person name="Jogler M."/>
            <person name="Boedeker C."/>
            <person name="Pinto D."/>
            <person name="Vollmers J."/>
            <person name="Rivas-Marin E."/>
            <person name="Kohn T."/>
            <person name="Peeters S.H."/>
            <person name="Heuer A."/>
            <person name="Rast P."/>
            <person name="Oberbeckmann S."/>
            <person name="Bunk B."/>
            <person name="Jeske O."/>
            <person name="Meyerdierks A."/>
            <person name="Storesund J.E."/>
            <person name="Kallscheuer N."/>
            <person name="Luecker S."/>
            <person name="Lage O.M."/>
            <person name="Pohl T."/>
            <person name="Merkel B.J."/>
            <person name="Hornburger P."/>
            <person name="Mueller R.-W."/>
            <person name="Bruemmer F."/>
            <person name="Labrenz M."/>
            <person name="Spormann A.M."/>
            <person name="Op den Camp H."/>
            <person name="Overmann J."/>
            <person name="Amann R."/>
            <person name="Jetten M.S.M."/>
            <person name="Mascher T."/>
            <person name="Medema M.H."/>
            <person name="Devos D.P."/>
            <person name="Kaster A.-K."/>
            <person name="Ovreas L."/>
            <person name="Rohde M."/>
            <person name="Galperin M.Y."/>
            <person name="Jogler C."/>
        </authorList>
    </citation>
    <scope>NUCLEOTIDE SEQUENCE [LARGE SCALE GENOMIC DNA]</scope>
    <source>
        <strain evidence="9 10">ETA_A8</strain>
    </source>
</reference>